<sequence length="151" mass="17902">MQEPAYKMPTDEAVQQMSKAEKKQFYKDYYNGRYAAVGYKPTLKRQIAYRIGGKKGLFIAIGAMIIWFCISQSIIDRFSKESMIQEQMLELEKSINWSQQQLSQYESRVQNGELTKLEQKNYNELITKYNQQVEQYNSWADGITKHFYFDD</sequence>
<dbReference type="EMBL" id="CP016808">
    <property type="protein sequence ID" value="ANY65342.1"/>
    <property type="molecule type" value="Genomic_DNA"/>
</dbReference>
<protein>
    <submittedName>
        <fullName evidence="2">Uncharacterized protein</fullName>
    </submittedName>
</protein>
<accession>A0A1B2DCB3</accession>
<keyword evidence="1" id="KW-0472">Membrane</keyword>
<dbReference type="AlphaFoldDB" id="A0A1B2DCB3"/>
<proteinExistence type="predicted"/>
<gene>
    <name evidence="2" type="ORF">BBD42_01765</name>
</gene>
<keyword evidence="1" id="KW-1133">Transmembrane helix</keyword>
<dbReference type="RefSeq" id="WP_099516743.1">
    <property type="nucleotide sequence ID" value="NZ_CP016808.1"/>
</dbReference>
<evidence type="ECO:0000313" key="2">
    <source>
        <dbReference type="EMBL" id="ANY65342.1"/>
    </source>
</evidence>
<evidence type="ECO:0000256" key="1">
    <source>
        <dbReference type="SAM" id="Phobius"/>
    </source>
</evidence>
<reference evidence="2" key="1">
    <citation type="submission" date="2016-08" db="EMBL/GenBank/DDBJ databases">
        <title>Complete Genome Seqeunce of Paenibacillus sp. BIHB 4019 from tea rhizoplane.</title>
        <authorList>
            <person name="Thakur R."/>
            <person name="Swarnkar M.K."/>
            <person name="Gulati A."/>
        </authorList>
    </citation>
    <scope>NUCLEOTIDE SEQUENCE [LARGE SCALE GENOMIC DNA]</scope>
    <source>
        <strain evidence="2">BIHB4019</strain>
    </source>
</reference>
<name>A0A1B2DCB3_9BACL</name>
<feature type="transmembrane region" description="Helical" evidence="1">
    <location>
        <begin position="56"/>
        <end position="75"/>
    </location>
</feature>
<keyword evidence="1" id="KW-0812">Transmembrane</keyword>
<organism evidence="2">
    <name type="scientific">Paenibacillus sp. BIHB 4019</name>
    <dbReference type="NCBI Taxonomy" id="1870819"/>
    <lineage>
        <taxon>Bacteria</taxon>
        <taxon>Bacillati</taxon>
        <taxon>Bacillota</taxon>
        <taxon>Bacilli</taxon>
        <taxon>Bacillales</taxon>
        <taxon>Paenibacillaceae</taxon>
        <taxon>Paenibacillus</taxon>
    </lineage>
</organism>